<feature type="compositionally biased region" description="Basic and acidic residues" evidence="6">
    <location>
        <begin position="370"/>
        <end position="385"/>
    </location>
</feature>
<dbReference type="GeneID" id="93045854"/>
<dbReference type="STRING" id="1235814.GCA_000613385_04656"/>
<dbReference type="Proteomes" id="UP000267159">
    <property type="component" value="Unassembled WGS sequence"/>
</dbReference>
<evidence type="ECO:0000256" key="7">
    <source>
        <dbReference type="SAM" id="SignalP"/>
    </source>
</evidence>
<evidence type="ECO:0000313" key="11">
    <source>
        <dbReference type="Proteomes" id="UP000267159"/>
    </source>
</evidence>
<organism evidence="10 11">
    <name type="scientific">Bacteroides acidifaciens</name>
    <dbReference type="NCBI Taxonomy" id="85831"/>
    <lineage>
        <taxon>Bacteria</taxon>
        <taxon>Pseudomonadati</taxon>
        <taxon>Bacteroidota</taxon>
        <taxon>Bacteroidia</taxon>
        <taxon>Bacteroidales</taxon>
        <taxon>Bacteroidaceae</taxon>
        <taxon>Bacteroides</taxon>
    </lineage>
</organism>
<reference evidence="10 11" key="1">
    <citation type="submission" date="2018-09" db="EMBL/GenBank/DDBJ databases">
        <title>Murine metabolic-syndrome-specific gut microbial biobank.</title>
        <authorList>
            <person name="Liu C."/>
        </authorList>
    </citation>
    <scope>NUCLEOTIDE SEQUENCE [LARGE SCALE GENOMIC DNA]</scope>
    <source>
        <strain evidence="10 11">0.1X-D8-26</strain>
    </source>
</reference>
<evidence type="ECO:0000313" key="10">
    <source>
        <dbReference type="EMBL" id="RLT81133.1"/>
    </source>
</evidence>
<evidence type="ECO:0000259" key="9">
    <source>
        <dbReference type="Pfam" id="PF14322"/>
    </source>
</evidence>
<feature type="domain" description="RagB/SusD" evidence="8">
    <location>
        <begin position="336"/>
        <end position="557"/>
    </location>
</feature>
<dbReference type="EMBL" id="RAZM01000009">
    <property type="protein sequence ID" value="RLT81133.1"/>
    <property type="molecule type" value="Genomic_DNA"/>
</dbReference>
<comment type="similarity">
    <text evidence="2">Belongs to the SusD family.</text>
</comment>
<gene>
    <name evidence="10" type="ORF">D7Y07_04825</name>
</gene>
<keyword evidence="5" id="KW-0998">Cell outer membrane</keyword>
<dbReference type="InterPro" id="IPR011990">
    <property type="entry name" value="TPR-like_helical_dom_sf"/>
</dbReference>
<dbReference type="AlphaFoldDB" id="A0A3L7YZR1"/>
<evidence type="ECO:0000256" key="3">
    <source>
        <dbReference type="ARBA" id="ARBA00022729"/>
    </source>
</evidence>
<accession>A0A3L7YZR1</accession>
<keyword evidence="4" id="KW-0472">Membrane</keyword>
<dbReference type="CDD" id="cd08977">
    <property type="entry name" value="SusD"/>
    <property type="match status" value="1"/>
</dbReference>
<feature type="signal peptide" evidence="7">
    <location>
        <begin position="1"/>
        <end position="22"/>
    </location>
</feature>
<evidence type="ECO:0000256" key="2">
    <source>
        <dbReference type="ARBA" id="ARBA00006275"/>
    </source>
</evidence>
<dbReference type="Gene3D" id="1.25.40.890">
    <property type="match status" value="2"/>
</dbReference>
<dbReference type="InterPro" id="IPR012944">
    <property type="entry name" value="SusD_RagB_dom"/>
</dbReference>
<dbReference type="Gene3D" id="1.25.40.900">
    <property type="match status" value="2"/>
</dbReference>
<dbReference type="GO" id="GO:0009279">
    <property type="term" value="C:cell outer membrane"/>
    <property type="evidence" value="ECO:0007669"/>
    <property type="project" value="UniProtKB-SubCell"/>
</dbReference>
<sequence>MRKITYFIVALAMCVLPCSCSLEEETSTEIEKRNYLNNASEAENVLLGVYRTNVEDAMYAYHLSILFIMGTDIAQVEGSTTENWRIIPTNAFPTTQSEIQQTWAALYKGIYRANDFLEQISRKINTYNNTDKQRATIYIAEARALRAMYYFELVRRFGNIVLMRTTTESNQAPATYTQAAPEKVYEFIEEDLLFASDVLPYASDDTYRASNEYRFSKGAALGLLAKVYATWAGYPINDTSKWEQAAKTASILVNSGKHGLLPNYEQLWKNTCNGIWNPTESLIEVSFYSPTVSGNSDPVSRIGKWNGVKTTAIAGKRGSCAGNLKVVHTFVKEWREHSNDLRCNLSVANYRYNDEYILWASGKNDTPETAQEKDADPTKAQKEKQNYTPAKWDIEKYVENGLLINNDKSNVNWYVLRYADVLLLYAEALNEWKHGPNSEAYAAINAVRRRGFGNPNNTVSCDLPQGLDEEGFRKAVQKERAYELAFEGHRRLDLIRWGIYYETIQNTRKELANWWQTDNAKFNYVVYNYTEKGKHELFPIPQRDIDLCPKFEQNPGWK</sequence>
<name>A0A3L7YZR1_9BACE</name>
<evidence type="ECO:0000256" key="6">
    <source>
        <dbReference type="SAM" id="MobiDB-lite"/>
    </source>
</evidence>
<feature type="region of interest" description="Disordered" evidence="6">
    <location>
        <begin position="365"/>
        <end position="386"/>
    </location>
</feature>
<dbReference type="InterPro" id="IPR033985">
    <property type="entry name" value="SusD-like_N"/>
</dbReference>
<protein>
    <submittedName>
        <fullName evidence="10">RagB/SusD family nutrient uptake outer membrane protein</fullName>
    </submittedName>
</protein>
<proteinExistence type="inferred from homology"/>
<comment type="subcellular location">
    <subcellularLocation>
        <location evidence="1">Cell outer membrane</location>
    </subcellularLocation>
</comment>
<dbReference type="Pfam" id="PF07980">
    <property type="entry name" value="SusD_RagB"/>
    <property type="match status" value="1"/>
</dbReference>
<dbReference type="SUPFAM" id="SSF48452">
    <property type="entry name" value="TPR-like"/>
    <property type="match status" value="1"/>
</dbReference>
<evidence type="ECO:0000259" key="8">
    <source>
        <dbReference type="Pfam" id="PF07980"/>
    </source>
</evidence>
<dbReference type="RefSeq" id="WP_121766696.1">
    <property type="nucleotide sequence ID" value="NZ_BLLS01000059.1"/>
</dbReference>
<feature type="chain" id="PRO_5017973472" evidence="7">
    <location>
        <begin position="23"/>
        <end position="558"/>
    </location>
</feature>
<evidence type="ECO:0000256" key="4">
    <source>
        <dbReference type="ARBA" id="ARBA00023136"/>
    </source>
</evidence>
<comment type="caution">
    <text evidence="10">The sequence shown here is derived from an EMBL/GenBank/DDBJ whole genome shotgun (WGS) entry which is preliminary data.</text>
</comment>
<evidence type="ECO:0000256" key="5">
    <source>
        <dbReference type="ARBA" id="ARBA00023237"/>
    </source>
</evidence>
<evidence type="ECO:0000256" key="1">
    <source>
        <dbReference type="ARBA" id="ARBA00004442"/>
    </source>
</evidence>
<dbReference type="Pfam" id="PF14322">
    <property type="entry name" value="SusD-like_3"/>
    <property type="match status" value="1"/>
</dbReference>
<keyword evidence="3 7" id="KW-0732">Signal</keyword>
<feature type="domain" description="SusD-like N-terminal" evidence="9">
    <location>
        <begin position="52"/>
        <end position="228"/>
    </location>
</feature>